<feature type="binding site" evidence="4">
    <location>
        <position position="90"/>
    </location>
    <ligand>
        <name>Mg(2+)</name>
        <dbReference type="ChEBI" id="CHEBI:18420"/>
        <label>1</label>
    </ligand>
</feature>
<dbReference type="AlphaFoldDB" id="A0A9D1WLT3"/>
<dbReference type="Pfam" id="PF00459">
    <property type="entry name" value="Inositol_P"/>
    <property type="match status" value="1"/>
</dbReference>
<evidence type="ECO:0000256" key="3">
    <source>
        <dbReference type="ARBA" id="ARBA00022842"/>
    </source>
</evidence>
<dbReference type="NCBIfam" id="TIGR01331">
    <property type="entry name" value="bisphos_cysQ"/>
    <property type="match status" value="1"/>
</dbReference>
<evidence type="ECO:0000256" key="4">
    <source>
        <dbReference type="HAMAP-Rule" id="MF_02095"/>
    </source>
</evidence>
<proteinExistence type="inferred from homology"/>
<dbReference type="GO" id="GO:0000287">
    <property type="term" value="F:magnesium ion binding"/>
    <property type="evidence" value="ECO:0007669"/>
    <property type="project" value="UniProtKB-UniRule"/>
</dbReference>
<dbReference type="InterPro" id="IPR020583">
    <property type="entry name" value="Inositol_monoP_metal-BS"/>
</dbReference>
<evidence type="ECO:0000313" key="7">
    <source>
        <dbReference type="Proteomes" id="UP000824248"/>
    </source>
</evidence>
<gene>
    <name evidence="4 6" type="primary">cysQ</name>
    <name evidence="6" type="ORF">H9854_03045</name>
</gene>
<comment type="subcellular location">
    <subcellularLocation>
        <location evidence="4">Cell inner membrane</location>
        <topology evidence="4">Peripheral membrane protein</topology>
        <orientation evidence="4">Cytoplasmic side</orientation>
    </subcellularLocation>
</comment>
<dbReference type="GO" id="GO:0000103">
    <property type="term" value="P:sulfate assimilation"/>
    <property type="evidence" value="ECO:0007669"/>
    <property type="project" value="TreeGrafter"/>
</dbReference>
<feature type="binding site" evidence="4">
    <location>
        <position position="69"/>
    </location>
    <ligand>
        <name>substrate</name>
    </ligand>
</feature>
<keyword evidence="4" id="KW-0997">Cell inner membrane</keyword>
<name>A0A9D1WLT3_9GAMM</name>
<feature type="binding site" evidence="5">
    <location>
        <position position="88"/>
    </location>
    <ligand>
        <name>Mg(2+)</name>
        <dbReference type="ChEBI" id="CHEBI:18420"/>
        <label>1</label>
        <note>catalytic</note>
    </ligand>
</feature>
<comment type="function">
    <text evidence="4">Converts adenosine-3',5'-bisphosphate (PAP) to AMP.</text>
</comment>
<dbReference type="GO" id="GO:0008441">
    <property type="term" value="F:3'(2'),5'-bisphosphate nucleotidase activity"/>
    <property type="evidence" value="ECO:0007669"/>
    <property type="project" value="UniProtKB-UniRule"/>
</dbReference>
<sequence>MLPVSSALLSAVERIASEAGEAILEVYARNFSVEVKADSSPVTEADHKAQGVIMAGLKALSASLPILSEEDIAAFTGADEQGRYWLVDPLDGTKEFIKRNNEFTVNIALIERGRPVLGVVAAPALGLMYGAAQGVGAFRVNEQGEREAIRVAGKPAEERPWRAMVSRSHPSPALADWLGALGHHELQPLGSSLKFCRIAEGKADVYPRFGPTSLWDTGAAQAIVEQAGGRVETFDGIPLSYAVRSWANAEDLLNPHFVAWGH</sequence>
<accession>A0A9D1WLT3</accession>
<feature type="binding site" evidence="4">
    <location>
        <position position="88"/>
    </location>
    <ligand>
        <name>Mg(2+)</name>
        <dbReference type="ChEBI" id="CHEBI:18420"/>
        <label>2</label>
    </ligand>
</feature>
<protein>
    <recommendedName>
        <fullName evidence="4">3'(2'),5'-bisphosphate nucleotidase CysQ</fullName>
        <ecNumber evidence="4">3.1.3.7</ecNumber>
    </recommendedName>
    <alternativeName>
        <fullName evidence="4">3'(2'),5-bisphosphonucleoside 3'(2')-phosphohydrolase</fullName>
    </alternativeName>
    <alternativeName>
        <fullName evidence="4">3'-phosphoadenosine 5'-phosphate phosphatase</fullName>
        <shortName evidence="4">PAP phosphatase</shortName>
    </alternativeName>
</protein>
<evidence type="ECO:0000313" key="6">
    <source>
        <dbReference type="EMBL" id="HIX61197.1"/>
    </source>
</evidence>
<dbReference type="Gene3D" id="3.40.190.80">
    <property type="match status" value="1"/>
</dbReference>
<comment type="caution">
    <text evidence="6">The sequence shown here is derived from an EMBL/GenBank/DDBJ whole genome shotgun (WGS) entry which is preliminary data.</text>
</comment>
<feature type="binding site" evidence="5">
    <location>
        <position position="216"/>
    </location>
    <ligand>
        <name>Mg(2+)</name>
        <dbReference type="ChEBI" id="CHEBI:18420"/>
        <label>1</label>
        <note>catalytic</note>
    </ligand>
</feature>
<feature type="binding site" evidence="5">
    <location>
        <position position="90"/>
    </location>
    <ligand>
        <name>Mg(2+)</name>
        <dbReference type="ChEBI" id="CHEBI:18420"/>
        <label>2</label>
    </ligand>
</feature>
<feature type="binding site" evidence="4">
    <location>
        <position position="91"/>
    </location>
    <ligand>
        <name>Mg(2+)</name>
        <dbReference type="ChEBI" id="CHEBI:18420"/>
        <label>2</label>
    </ligand>
</feature>
<dbReference type="EMBL" id="DXFC01000089">
    <property type="protein sequence ID" value="HIX61197.1"/>
    <property type="molecule type" value="Genomic_DNA"/>
</dbReference>
<dbReference type="PRINTS" id="PR00377">
    <property type="entry name" value="IMPHPHTASES"/>
</dbReference>
<comment type="cofactor">
    <cofactor evidence="4 5">
        <name>Mg(2+)</name>
        <dbReference type="ChEBI" id="CHEBI:18420"/>
    </cofactor>
</comment>
<comment type="similarity">
    <text evidence="4">Belongs to the inositol monophosphatase superfamily. CysQ family.</text>
</comment>
<dbReference type="PANTHER" id="PTHR43028">
    <property type="entry name" value="3'(2'),5'-BISPHOSPHATE NUCLEOTIDASE 1"/>
    <property type="match status" value="1"/>
</dbReference>
<dbReference type="SUPFAM" id="SSF56655">
    <property type="entry name" value="Carbohydrate phosphatase"/>
    <property type="match status" value="1"/>
</dbReference>
<dbReference type="InterPro" id="IPR000760">
    <property type="entry name" value="Inositol_monophosphatase-like"/>
</dbReference>
<feature type="binding site" evidence="5">
    <location>
        <position position="91"/>
    </location>
    <ligand>
        <name>Mg(2+)</name>
        <dbReference type="ChEBI" id="CHEBI:18420"/>
        <label>1</label>
        <note>catalytic</note>
    </ligand>
</feature>
<evidence type="ECO:0000256" key="1">
    <source>
        <dbReference type="ARBA" id="ARBA00001625"/>
    </source>
</evidence>
<dbReference type="Proteomes" id="UP000824248">
    <property type="component" value="Unassembled WGS sequence"/>
</dbReference>
<dbReference type="GO" id="GO:0005886">
    <property type="term" value="C:plasma membrane"/>
    <property type="evidence" value="ECO:0007669"/>
    <property type="project" value="UniProtKB-SubCell"/>
</dbReference>
<keyword evidence="2 4" id="KW-0479">Metal-binding</keyword>
<dbReference type="InterPro" id="IPR006240">
    <property type="entry name" value="CysQ"/>
</dbReference>
<keyword evidence="3 4" id="KW-0460">Magnesium</keyword>
<feature type="binding site" evidence="4">
    <location>
        <position position="216"/>
    </location>
    <ligand>
        <name>substrate</name>
    </ligand>
</feature>
<dbReference type="PROSITE" id="PS00629">
    <property type="entry name" value="IMP_1"/>
    <property type="match status" value="1"/>
</dbReference>
<feature type="binding site" evidence="4">
    <location>
        <position position="69"/>
    </location>
    <ligand>
        <name>Mg(2+)</name>
        <dbReference type="ChEBI" id="CHEBI:18420"/>
        <label>1</label>
    </ligand>
</feature>
<reference evidence="6" key="2">
    <citation type="submission" date="2021-04" db="EMBL/GenBank/DDBJ databases">
        <authorList>
            <person name="Gilroy R."/>
        </authorList>
    </citation>
    <scope>NUCLEOTIDE SEQUENCE</scope>
    <source>
        <strain evidence="6">1193</strain>
    </source>
</reference>
<feature type="binding site" evidence="4">
    <location>
        <begin position="90"/>
        <end position="93"/>
    </location>
    <ligand>
        <name>substrate</name>
    </ligand>
</feature>
<feature type="binding site" evidence="5">
    <location>
        <position position="69"/>
    </location>
    <ligand>
        <name>Mg(2+)</name>
        <dbReference type="ChEBI" id="CHEBI:18420"/>
        <label>1</label>
        <note>catalytic</note>
    </ligand>
</feature>
<dbReference type="Gene3D" id="3.30.540.10">
    <property type="entry name" value="Fructose-1,6-Bisphosphatase, subunit A, domain 1"/>
    <property type="match status" value="1"/>
</dbReference>
<dbReference type="CDD" id="cd01638">
    <property type="entry name" value="CysQ"/>
    <property type="match status" value="1"/>
</dbReference>
<dbReference type="EC" id="3.1.3.7" evidence="4"/>
<keyword evidence="4" id="KW-1003">Cell membrane</keyword>
<feature type="binding site" evidence="4">
    <location>
        <position position="216"/>
    </location>
    <ligand>
        <name>Mg(2+)</name>
        <dbReference type="ChEBI" id="CHEBI:18420"/>
        <label>2</label>
    </ligand>
</feature>
<feature type="binding site" evidence="4">
    <location>
        <position position="88"/>
    </location>
    <ligand>
        <name>Mg(2+)</name>
        <dbReference type="ChEBI" id="CHEBI:18420"/>
        <label>1</label>
    </ligand>
</feature>
<keyword evidence="4" id="KW-0472">Membrane</keyword>
<organism evidence="6 7">
    <name type="scientific">Candidatus Halomonas stercoripullorum</name>
    <dbReference type="NCBI Taxonomy" id="2838617"/>
    <lineage>
        <taxon>Bacteria</taxon>
        <taxon>Pseudomonadati</taxon>
        <taxon>Pseudomonadota</taxon>
        <taxon>Gammaproteobacteria</taxon>
        <taxon>Oceanospirillales</taxon>
        <taxon>Halomonadaceae</taxon>
        <taxon>Halomonas</taxon>
    </lineage>
</organism>
<dbReference type="GO" id="GO:0050427">
    <property type="term" value="P:3'-phosphoadenosine 5'-phosphosulfate metabolic process"/>
    <property type="evidence" value="ECO:0007669"/>
    <property type="project" value="TreeGrafter"/>
</dbReference>
<reference evidence="6" key="1">
    <citation type="journal article" date="2021" name="PeerJ">
        <title>Extensive microbial diversity within the chicken gut microbiome revealed by metagenomics and culture.</title>
        <authorList>
            <person name="Gilroy R."/>
            <person name="Ravi A."/>
            <person name="Getino M."/>
            <person name="Pursley I."/>
            <person name="Horton D.L."/>
            <person name="Alikhan N.F."/>
            <person name="Baker D."/>
            <person name="Gharbi K."/>
            <person name="Hall N."/>
            <person name="Watson M."/>
            <person name="Adriaenssens E.M."/>
            <person name="Foster-Nyarko E."/>
            <person name="Jarju S."/>
            <person name="Secka A."/>
            <person name="Antonio M."/>
            <person name="Oren A."/>
            <person name="Chaudhuri R.R."/>
            <person name="La Ragione R."/>
            <person name="Hildebrand F."/>
            <person name="Pallen M.J."/>
        </authorList>
    </citation>
    <scope>NUCLEOTIDE SEQUENCE</scope>
    <source>
        <strain evidence="6">1193</strain>
    </source>
</reference>
<evidence type="ECO:0000256" key="5">
    <source>
        <dbReference type="PIRSR" id="PIRSR600760-2"/>
    </source>
</evidence>
<keyword evidence="4 6" id="KW-0378">Hydrolase</keyword>
<comment type="catalytic activity">
    <reaction evidence="1 4">
        <text>adenosine 3',5'-bisphosphate + H2O = AMP + phosphate</text>
        <dbReference type="Rhea" id="RHEA:10040"/>
        <dbReference type="ChEBI" id="CHEBI:15377"/>
        <dbReference type="ChEBI" id="CHEBI:43474"/>
        <dbReference type="ChEBI" id="CHEBI:58343"/>
        <dbReference type="ChEBI" id="CHEBI:456215"/>
        <dbReference type="EC" id="3.1.3.7"/>
    </reaction>
</comment>
<dbReference type="PANTHER" id="PTHR43028:SF5">
    <property type="entry name" value="3'(2'),5'-BISPHOSPHATE NUCLEOTIDASE 1"/>
    <property type="match status" value="1"/>
</dbReference>
<evidence type="ECO:0000256" key="2">
    <source>
        <dbReference type="ARBA" id="ARBA00022723"/>
    </source>
</evidence>
<dbReference type="InterPro" id="IPR050725">
    <property type="entry name" value="CysQ/Inositol_MonoPase"/>
</dbReference>
<dbReference type="HAMAP" id="MF_02095">
    <property type="entry name" value="CysQ"/>
    <property type="match status" value="1"/>
</dbReference>